<organism evidence="1 2">
    <name type="scientific">Dictyobacter formicarum</name>
    <dbReference type="NCBI Taxonomy" id="2778368"/>
    <lineage>
        <taxon>Bacteria</taxon>
        <taxon>Bacillati</taxon>
        <taxon>Chloroflexota</taxon>
        <taxon>Ktedonobacteria</taxon>
        <taxon>Ktedonobacterales</taxon>
        <taxon>Dictyobacteraceae</taxon>
        <taxon>Dictyobacter</taxon>
    </lineage>
</organism>
<reference evidence="1 2" key="1">
    <citation type="journal article" date="2021" name="Int. J. Syst. Evol. Microbiol.">
        <title>Reticulibacter mediterranei gen. nov., sp. nov., within the new family Reticulibacteraceae fam. nov., and Ktedonospora formicarum gen. nov., sp. nov., Ktedonobacter robiniae sp. nov., Dictyobacter formicarum sp. nov. and Dictyobacter arantiisoli sp. nov., belonging to the class Ktedonobacteria.</title>
        <authorList>
            <person name="Yabe S."/>
            <person name="Zheng Y."/>
            <person name="Wang C.M."/>
            <person name="Sakai Y."/>
            <person name="Abe K."/>
            <person name="Yokota A."/>
            <person name="Donadio S."/>
            <person name="Cavaletti L."/>
            <person name="Monciardini P."/>
        </authorList>
    </citation>
    <scope>NUCLEOTIDE SEQUENCE [LARGE SCALE GENOMIC DNA]</scope>
    <source>
        <strain evidence="1 2">SOSP1-9</strain>
    </source>
</reference>
<evidence type="ECO:0000313" key="1">
    <source>
        <dbReference type="EMBL" id="GHO88164.1"/>
    </source>
</evidence>
<proteinExistence type="predicted"/>
<keyword evidence="2" id="KW-1185">Reference proteome</keyword>
<protein>
    <submittedName>
        <fullName evidence="1">Uncharacterized protein</fullName>
    </submittedName>
</protein>
<comment type="caution">
    <text evidence="1">The sequence shown here is derived from an EMBL/GenBank/DDBJ whole genome shotgun (WGS) entry which is preliminary data.</text>
</comment>
<dbReference type="EMBL" id="BNJJ01000022">
    <property type="protein sequence ID" value="GHO88164.1"/>
    <property type="molecule type" value="Genomic_DNA"/>
</dbReference>
<gene>
    <name evidence="1" type="ORF">KSZ_61700</name>
</gene>
<name>A0ABQ3VR42_9CHLR</name>
<evidence type="ECO:0000313" key="2">
    <source>
        <dbReference type="Proteomes" id="UP000635565"/>
    </source>
</evidence>
<sequence length="55" mass="6074">MTNPVQQFAGDGLDLRMAIRFLLAEDMPDGHEQFSSHSNNRLLFANACGQPLKLG</sequence>
<accession>A0ABQ3VR42</accession>
<dbReference type="Proteomes" id="UP000635565">
    <property type="component" value="Unassembled WGS sequence"/>
</dbReference>